<dbReference type="PROSITE" id="PS51725">
    <property type="entry name" value="ABM"/>
    <property type="match status" value="1"/>
</dbReference>
<dbReference type="EMBL" id="JAJNBZ010000015">
    <property type="protein sequence ID" value="MCE5171179.1"/>
    <property type="molecule type" value="Genomic_DNA"/>
</dbReference>
<dbReference type="Gene3D" id="3.30.70.100">
    <property type="match status" value="1"/>
</dbReference>
<gene>
    <name evidence="2" type="ORF">LQV63_17910</name>
</gene>
<dbReference type="SUPFAM" id="SSF54909">
    <property type="entry name" value="Dimeric alpha+beta barrel"/>
    <property type="match status" value="1"/>
</dbReference>
<comment type="caution">
    <text evidence="2">The sequence shown here is derived from an EMBL/GenBank/DDBJ whole genome shotgun (WGS) entry which is preliminary data.</text>
</comment>
<accession>A0ABS8YIW9</accession>
<protein>
    <submittedName>
        <fullName evidence="2">Antibiotic biosynthesis monooxygenase</fullName>
    </submittedName>
</protein>
<evidence type="ECO:0000313" key="2">
    <source>
        <dbReference type="EMBL" id="MCE5171179.1"/>
    </source>
</evidence>
<evidence type="ECO:0000313" key="3">
    <source>
        <dbReference type="Proteomes" id="UP001199916"/>
    </source>
</evidence>
<dbReference type="PANTHER" id="PTHR34474:SF4">
    <property type="entry name" value="HEME OXYGENASE (STAPHYLOBILIN-PRODUCING) 1"/>
    <property type="match status" value="1"/>
</dbReference>
<organism evidence="2 3">
    <name type="scientific">Paenibacillus profundus</name>
    <dbReference type="NCBI Taxonomy" id="1173085"/>
    <lineage>
        <taxon>Bacteria</taxon>
        <taxon>Bacillati</taxon>
        <taxon>Bacillota</taxon>
        <taxon>Bacilli</taxon>
        <taxon>Bacillales</taxon>
        <taxon>Paenibacillaceae</taxon>
        <taxon>Paenibacillus</taxon>
    </lineage>
</organism>
<name>A0ABS8YIW9_9BACL</name>
<dbReference type="RefSeq" id="WP_019421504.1">
    <property type="nucleotide sequence ID" value="NZ_JAJNBZ010000015.1"/>
</dbReference>
<proteinExistence type="predicted"/>
<sequence>MLVVTNTIRIKAGFGKQVAERFANAKGVQQMPGFVRMEAWLGEGKEGEEELKVCTLWENEEAFHNWTSSETFRASHRGAGDSKEYMLGASLNKYELVVSHNTQQGAVTE</sequence>
<dbReference type="GO" id="GO:0004497">
    <property type="term" value="F:monooxygenase activity"/>
    <property type="evidence" value="ECO:0007669"/>
    <property type="project" value="UniProtKB-KW"/>
</dbReference>
<dbReference type="InterPro" id="IPR011008">
    <property type="entry name" value="Dimeric_a/b-barrel"/>
</dbReference>
<dbReference type="PANTHER" id="PTHR34474">
    <property type="entry name" value="SIGNAL TRANSDUCTION PROTEIN TRAP"/>
    <property type="match status" value="1"/>
</dbReference>
<dbReference type="InterPro" id="IPR007138">
    <property type="entry name" value="ABM_dom"/>
</dbReference>
<keyword evidence="3" id="KW-1185">Reference proteome</keyword>
<dbReference type="Pfam" id="PF03992">
    <property type="entry name" value="ABM"/>
    <property type="match status" value="1"/>
</dbReference>
<reference evidence="2 3" key="1">
    <citation type="submission" date="2021-11" db="EMBL/GenBank/DDBJ databases">
        <title>Draft genome sequence of Paenibacillus profundus YoMME, a new Gram-positive bacteria with exoelectrogenic properties.</title>
        <authorList>
            <person name="Hubenova Y."/>
            <person name="Hubenova E."/>
            <person name="Manasiev Y."/>
            <person name="Peykov S."/>
            <person name="Mitov M."/>
        </authorList>
    </citation>
    <scope>NUCLEOTIDE SEQUENCE [LARGE SCALE GENOMIC DNA]</scope>
    <source>
        <strain evidence="2 3">YoMME</strain>
    </source>
</reference>
<keyword evidence="2" id="KW-0503">Monooxygenase</keyword>
<feature type="domain" description="ABM" evidence="1">
    <location>
        <begin position="2"/>
        <end position="92"/>
    </location>
</feature>
<dbReference type="Proteomes" id="UP001199916">
    <property type="component" value="Unassembled WGS sequence"/>
</dbReference>
<evidence type="ECO:0000259" key="1">
    <source>
        <dbReference type="PROSITE" id="PS51725"/>
    </source>
</evidence>
<keyword evidence="2" id="KW-0560">Oxidoreductase</keyword>
<dbReference type="InterPro" id="IPR050404">
    <property type="entry name" value="Heme-degrading_MO"/>
</dbReference>